<keyword evidence="3" id="KW-1133">Transmembrane helix</keyword>
<dbReference type="OrthoDB" id="5296173at2"/>
<feature type="transmembrane region" description="Helical" evidence="3">
    <location>
        <begin position="21"/>
        <end position="47"/>
    </location>
</feature>
<comment type="caution">
    <text evidence="4">The sequence shown here is derived from an EMBL/GenBank/DDBJ whole genome shotgun (WGS) entry which is preliminary data.</text>
</comment>
<evidence type="ECO:0000313" key="4">
    <source>
        <dbReference type="EMBL" id="PTD95914.1"/>
    </source>
</evidence>
<keyword evidence="3" id="KW-0812">Transmembrane</keyword>
<dbReference type="Proteomes" id="UP000241193">
    <property type="component" value="Unassembled WGS sequence"/>
</dbReference>
<dbReference type="Pfam" id="PF05137">
    <property type="entry name" value="PilN"/>
    <property type="match status" value="1"/>
</dbReference>
<evidence type="ECO:0000256" key="3">
    <source>
        <dbReference type="SAM" id="Phobius"/>
    </source>
</evidence>
<sequence length="206" mass="23228">MTRINLLPHREIKRRERRQQFYVVSGLMVALGLVIALLVHTVLAGYIERQERTNQIFRTEIQKLDREIAEIRQLREQIDSLLERKQVIEALQGDRAETVHVLSEMTRLMPEGVYLKSMKQAGKRITLVGYAQSNARVSHLMRALEESPYLTRPQLVEVKAVNVDGRRVGEFTLNINIAPPAAAEGDEATPAAQGTPARAAARGAQR</sequence>
<dbReference type="InterPro" id="IPR007813">
    <property type="entry name" value="PilN"/>
</dbReference>
<feature type="coiled-coil region" evidence="1">
    <location>
        <begin position="47"/>
        <end position="91"/>
    </location>
</feature>
<dbReference type="PANTHER" id="PTHR40278">
    <property type="entry name" value="DNA UTILIZATION PROTEIN HOFN"/>
    <property type="match status" value="1"/>
</dbReference>
<gene>
    <name evidence="4" type="ORF">C8261_11575</name>
</gene>
<evidence type="ECO:0000313" key="5">
    <source>
        <dbReference type="Proteomes" id="UP000241193"/>
    </source>
</evidence>
<keyword evidence="5" id="KW-1185">Reference proteome</keyword>
<accession>A0A2T4IDS2</accession>
<reference evidence="4 5" key="1">
    <citation type="submission" date="2018-03" db="EMBL/GenBank/DDBJ databases">
        <authorList>
            <person name="Keele B.F."/>
        </authorList>
    </citation>
    <scope>NUCLEOTIDE SEQUENCE [LARGE SCALE GENOMIC DNA]</scope>
    <source>
        <strain evidence="4 5">D20</strain>
    </source>
</reference>
<dbReference type="GO" id="GO:0043107">
    <property type="term" value="P:type IV pilus-dependent motility"/>
    <property type="evidence" value="ECO:0007669"/>
    <property type="project" value="TreeGrafter"/>
</dbReference>
<dbReference type="EMBL" id="PZKC01000009">
    <property type="protein sequence ID" value="PTD95914.1"/>
    <property type="molecule type" value="Genomic_DNA"/>
</dbReference>
<evidence type="ECO:0000256" key="2">
    <source>
        <dbReference type="SAM" id="MobiDB-lite"/>
    </source>
</evidence>
<protein>
    <submittedName>
        <fullName evidence="4">Fimbrial protein</fullName>
    </submittedName>
</protein>
<feature type="region of interest" description="Disordered" evidence="2">
    <location>
        <begin position="182"/>
        <end position="206"/>
    </location>
</feature>
<proteinExistence type="predicted"/>
<keyword evidence="3" id="KW-0472">Membrane</keyword>
<keyword evidence="1" id="KW-0175">Coiled coil</keyword>
<organism evidence="4 5">
    <name type="scientific">Pseudothauera lacus</name>
    <dbReference type="NCBI Taxonomy" id="2136175"/>
    <lineage>
        <taxon>Bacteria</taxon>
        <taxon>Pseudomonadati</taxon>
        <taxon>Pseudomonadota</taxon>
        <taxon>Betaproteobacteria</taxon>
        <taxon>Rhodocyclales</taxon>
        <taxon>Zoogloeaceae</taxon>
        <taxon>Pseudothauera</taxon>
    </lineage>
</organism>
<evidence type="ECO:0000256" key="1">
    <source>
        <dbReference type="SAM" id="Coils"/>
    </source>
</evidence>
<reference evidence="4 5" key="2">
    <citation type="submission" date="2018-04" db="EMBL/GenBank/DDBJ databases">
        <title>Thauera lacus sp. nov., isolated from an saline lake in Inner Mongolia, China.</title>
        <authorList>
            <person name="Liang Q.-Y."/>
        </authorList>
    </citation>
    <scope>NUCLEOTIDE SEQUENCE [LARGE SCALE GENOMIC DNA]</scope>
    <source>
        <strain evidence="4 5">D20</strain>
    </source>
</reference>
<name>A0A2T4IDS2_9RHOO</name>
<dbReference type="GO" id="GO:0043683">
    <property type="term" value="P:type IV pilus assembly"/>
    <property type="evidence" value="ECO:0007669"/>
    <property type="project" value="TreeGrafter"/>
</dbReference>
<dbReference type="InterPro" id="IPR052534">
    <property type="entry name" value="Extracell_DNA_Util/SecSys_Comp"/>
</dbReference>
<dbReference type="PANTHER" id="PTHR40278:SF2">
    <property type="entry name" value="TYPE IV PILUS INNER MEMBRANE COMPONENT PILN"/>
    <property type="match status" value="1"/>
</dbReference>
<dbReference type="RefSeq" id="WP_107493879.1">
    <property type="nucleotide sequence ID" value="NZ_PZKC01000009.1"/>
</dbReference>
<dbReference type="AlphaFoldDB" id="A0A2T4IDS2"/>